<evidence type="ECO:0000256" key="1">
    <source>
        <dbReference type="SAM" id="Phobius"/>
    </source>
</evidence>
<feature type="transmembrane region" description="Helical" evidence="1">
    <location>
        <begin position="93"/>
        <end position="115"/>
    </location>
</feature>
<sequence>MQALTLNAAHGWRWLAEGFRIFRKNHLMLTFLVVSYWMLMAMVNVIPMFGTIATTLCIPAFSVSLMNACRNIDKGGPLGPQILFSGFQKNPRALITLGAIYLAATVGILAVSSLADGGALMQLMLAGHKPDEAVLESGDLMVALQLALVLLCPLIMAYWYAPILAGWHDLSPGKALFFSFVACARNWRAFLVYSLALLVAATLLPGLLLGTLAALLPDGAALLTVLVTVLLILILAPTLFASFYVSYRDVFVSSTPESDA</sequence>
<dbReference type="NCBIfam" id="NF041043">
    <property type="entry name" value="BPSS1780_fam"/>
    <property type="match status" value="1"/>
</dbReference>
<dbReference type="InterPro" id="IPR047798">
    <property type="entry name" value="BPSS1780-like"/>
</dbReference>
<feature type="transmembrane region" description="Helical" evidence="1">
    <location>
        <begin position="140"/>
        <end position="161"/>
    </location>
</feature>
<dbReference type="EMBL" id="JEMX01000025">
    <property type="protein sequence ID" value="EXI81238.1"/>
    <property type="molecule type" value="Genomic_DNA"/>
</dbReference>
<name>A0A011NEY3_9PROT</name>
<feature type="transmembrane region" description="Helical" evidence="1">
    <location>
        <begin position="52"/>
        <end position="72"/>
    </location>
</feature>
<dbReference type="AlphaFoldDB" id="A0A011NEY3"/>
<feature type="transmembrane region" description="Helical" evidence="1">
    <location>
        <begin position="190"/>
        <end position="215"/>
    </location>
</feature>
<dbReference type="Proteomes" id="UP000021816">
    <property type="component" value="Unassembled WGS sequence"/>
</dbReference>
<dbReference type="STRING" id="1454003.AW10_01252"/>
<accession>A0A011NEY3</accession>
<organism evidence="2 3">
    <name type="scientific">Candidatus Accumulibacter appositus</name>
    <dbReference type="NCBI Taxonomy" id="1454003"/>
    <lineage>
        <taxon>Bacteria</taxon>
        <taxon>Pseudomonadati</taxon>
        <taxon>Pseudomonadota</taxon>
        <taxon>Betaproteobacteria</taxon>
        <taxon>Candidatus Accumulibacter</taxon>
    </lineage>
</organism>
<protein>
    <submittedName>
        <fullName evidence="2">Putative integral membrane protein</fullName>
    </submittedName>
</protein>
<keyword evidence="1" id="KW-0812">Transmembrane</keyword>
<evidence type="ECO:0000313" key="2">
    <source>
        <dbReference type="EMBL" id="EXI81238.1"/>
    </source>
</evidence>
<evidence type="ECO:0000313" key="3">
    <source>
        <dbReference type="Proteomes" id="UP000021816"/>
    </source>
</evidence>
<dbReference type="PATRIC" id="fig|1454003.3.peg.1290"/>
<keyword evidence="1" id="KW-1133">Transmembrane helix</keyword>
<proteinExistence type="predicted"/>
<gene>
    <name evidence="2" type="ORF">AW10_01252</name>
</gene>
<feature type="transmembrane region" description="Helical" evidence="1">
    <location>
        <begin position="27"/>
        <end position="46"/>
    </location>
</feature>
<keyword evidence="1" id="KW-0472">Membrane</keyword>
<reference evidence="2 3" key="1">
    <citation type="submission" date="2014-02" db="EMBL/GenBank/DDBJ databases">
        <title>Expanding our view of genomic diversity in Candidatus Accumulibacter clades.</title>
        <authorList>
            <person name="Skennerton C.T."/>
            <person name="Barr J.J."/>
            <person name="Slater F.R."/>
            <person name="Bond P.L."/>
            <person name="Tyson G.W."/>
        </authorList>
    </citation>
    <scope>NUCLEOTIDE SEQUENCE [LARGE SCALE GENOMIC DNA]</scope>
    <source>
        <strain evidence="3">BA-92</strain>
    </source>
</reference>
<comment type="caution">
    <text evidence="2">The sequence shown here is derived from an EMBL/GenBank/DDBJ whole genome shotgun (WGS) entry which is preliminary data.</text>
</comment>
<feature type="transmembrane region" description="Helical" evidence="1">
    <location>
        <begin position="221"/>
        <end position="245"/>
    </location>
</feature>